<comment type="caution">
    <text evidence="8">The sequence shown here is derived from an EMBL/GenBank/DDBJ whole genome shotgun (WGS) entry which is preliminary data.</text>
</comment>
<name>A0A418WC11_9PROT</name>
<dbReference type="PROSITE" id="PS01079">
    <property type="entry name" value="MOCF_BIOSYNTHESIS_2"/>
    <property type="match status" value="1"/>
</dbReference>
<dbReference type="GO" id="GO:0006777">
    <property type="term" value="P:Mo-molybdopterin cofactor biosynthetic process"/>
    <property type="evidence" value="ECO:0007669"/>
    <property type="project" value="UniProtKB-UniRule"/>
</dbReference>
<dbReference type="Gene3D" id="2.40.340.10">
    <property type="entry name" value="MoeA, C-terminal, domain IV"/>
    <property type="match status" value="1"/>
</dbReference>
<sequence length="417" mass="42274">MPSSAFSSPTTWPEGRAMLLRLDQALALIDQTFAPVAATRRVALHEAAGAILAEAVAALAPLPLADNAAVDGYALRAADSAAGPAGFAVIGRAAAGRPFAGTLGPGEAVRIFTGAVVPAGADTVVMQEVAVTLEAGRVTLPAALRPGANIRRQGETLAPGAAVLAPGAVLTPLRLGLLADLGHAEVAVRLPLRVALLSSGDELVAVGTKPQAHQVIDSNRPMLRALLAQAGCIVNEYPIQPDDRATIAATLGTAARAHDLIVTTAGMSVGGEDHVRAILEAQGRVIFQRLALRPGRPVGLGLLGGAPVLGLPGNPGAAAVAFLLIGRPLLRRLGGAMPASLPRVTLAAGFTWAKPAGDRVYLPGRVTGGTVRRLAHNAASNLVWAAEADGLIDLPEAAQAIEPGTPVAFIPFAGAWP</sequence>
<keyword evidence="9" id="KW-1185">Reference proteome</keyword>
<keyword evidence="6" id="KW-0500">Molybdenum</keyword>
<gene>
    <name evidence="8" type="ORF">D3874_11605</name>
</gene>
<dbReference type="SUPFAM" id="SSF63882">
    <property type="entry name" value="MoeA N-terminal region -like"/>
    <property type="match status" value="1"/>
</dbReference>
<comment type="catalytic activity">
    <reaction evidence="5">
        <text>adenylyl-molybdopterin + molybdate = Mo-molybdopterin + AMP + H(+)</text>
        <dbReference type="Rhea" id="RHEA:35047"/>
        <dbReference type="ChEBI" id="CHEBI:15378"/>
        <dbReference type="ChEBI" id="CHEBI:36264"/>
        <dbReference type="ChEBI" id="CHEBI:62727"/>
        <dbReference type="ChEBI" id="CHEBI:71302"/>
        <dbReference type="ChEBI" id="CHEBI:456215"/>
        <dbReference type="EC" id="2.10.1.1"/>
    </reaction>
</comment>
<dbReference type="PANTHER" id="PTHR10192">
    <property type="entry name" value="MOLYBDOPTERIN BIOSYNTHESIS PROTEIN"/>
    <property type="match status" value="1"/>
</dbReference>
<dbReference type="Pfam" id="PF03453">
    <property type="entry name" value="MoeA_N"/>
    <property type="match status" value="1"/>
</dbReference>
<dbReference type="SUPFAM" id="SSF63867">
    <property type="entry name" value="MoeA C-terminal domain-like"/>
    <property type="match status" value="1"/>
</dbReference>
<proteinExistence type="inferred from homology"/>
<dbReference type="PANTHER" id="PTHR10192:SF5">
    <property type="entry name" value="GEPHYRIN"/>
    <property type="match status" value="1"/>
</dbReference>
<comment type="function">
    <text evidence="1 6">Catalyzes the insertion of molybdate into adenylated molybdopterin with the concomitant release of AMP.</text>
</comment>
<organism evidence="8 9">
    <name type="scientific">Oleomonas cavernae</name>
    <dbReference type="NCBI Taxonomy" id="2320859"/>
    <lineage>
        <taxon>Bacteria</taxon>
        <taxon>Pseudomonadati</taxon>
        <taxon>Pseudomonadota</taxon>
        <taxon>Alphaproteobacteria</taxon>
        <taxon>Acetobacterales</taxon>
        <taxon>Acetobacteraceae</taxon>
        <taxon>Oleomonas</taxon>
    </lineage>
</organism>
<dbReference type="EC" id="2.10.1.1" evidence="6"/>
<dbReference type="Pfam" id="PF03454">
    <property type="entry name" value="MoeA_C"/>
    <property type="match status" value="1"/>
</dbReference>
<dbReference type="InterPro" id="IPR036135">
    <property type="entry name" value="MoeA_linker/N_sf"/>
</dbReference>
<dbReference type="Pfam" id="PF00994">
    <property type="entry name" value="MoCF_biosynth"/>
    <property type="match status" value="1"/>
</dbReference>
<dbReference type="Gene3D" id="2.170.190.11">
    <property type="entry name" value="Molybdopterin biosynthesis moea protein, domain 3"/>
    <property type="match status" value="1"/>
</dbReference>
<dbReference type="InterPro" id="IPR001453">
    <property type="entry name" value="MoaB/Mog_dom"/>
</dbReference>
<comment type="cofactor">
    <cofactor evidence="6">
        <name>Mg(2+)</name>
        <dbReference type="ChEBI" id="CHEBI:18420"/>
    </cofactor>
</comment>
<evidence type="ECO:0000256" key="3">
    <source>
        <dbReference type="ARBA" id="ARBA00010763"/>
    </source>
</evidence>
<dbReference type="GO" id="GO:0061599">
    <property type="term" value="F:molybdopterin molybdotransferase activity"/>
    <property type="evidence" value="ECO:0007669"/>
    <property type="project" value="UniProtKB-UniRule"/>
</dbReference>
<keyword evidence="6" id="KW-0479">Metal-binding</keyword>
<dbReference type="Gene3D" id="3.40.980.10">
    <property type="entry name" value="MoaB/Mog-like domain"/>
    <property type="match status" value="1"/>
</dbReference>
<comment type="similarity">
    <text evidence="3 6">Belongs to the MoeA family.</text>
</comment>
<dbReference type="InterPro" id="IPR036425">
    <property type="entry name" value="MoaB/Mog-like_dom_sf"/>
</dbReference>
<dbReference type="InterPro" id="IPR005111">
    <property type="entry name" value="MoeA_C_domain_IV"/>
</dbReference>
<dbReference type="SUPFAM" id="SSF53218">
    <property type="entry name" value="Molybdenum cofactor biosynthesis proteins"/>
    <property type="match status" value="1"/>
</dbReference>
<dbReference type="NCBIfam" id="NF045515">
    <property type="entry name" value="Glp_gephyrin"/>
    <property type="match status" value="1"/>
</dbReference>
<protein>
    <recommendedName>
        <fullName evidence="6">Molybdopterin molybdenumtransferase</fullName>
        <ecNumber evidence="6">2.10.1.1</ecNumber>
    </recommendedName>
</protein>
<dbReference type="InterPro" id="IPR005110">
    <property type="entry name" value="MoeA_linker/N"/>
</dbReference>
<comment type="pathway">
    <text evidence="2 6">Cofactor biosynthesis; molybdopterin biosynthesis.</text>
</comment>
<evidence type="ECO:0000256" key="5">
    <source>
        <dbReference type="ARBA" id="ARBA00047317"/>
    </source>
</evidence>
<feature type="domain" description="MoaB/Mog" evidence="7">
    <location>
        <begin position="195"/>
        <end position="332"/>
    </location>
</feature>
<dbReference type="UniPathway" id="UPA00344"/>
<evidence type="ECO:0000256" key="2">
    <source>
        <dbReference type="ARBA" id="ARBA00005046"/>
    </source>
</evidence>
<dbReference type="SMART" id="SM00852">
    <property type="entry name" value="MoCF_biosynth"/>
    <property type="match status" value="1"/>
</dbReference>
<evidence type="ECO:0000256" key="4">
    <source>
        <dbReference type="ARBA" id="ARBA00023150"/>
    </source>
</evidence>
<dbReference type="GO" id="GO:0046872">
    <property type="term" value="F:metal ion binding"/>
    <property type="evidence" value="ECO:0007669"/>
    <property type="project" value="UniProtKB-UniRule"/>
</dbReference>
<dbReference type="GO" id="GO:0005829">
    <property type="term" value="C:cytosol"/>
    <property type="evidence" value="ECO:0007669"/>
    <property type="project" value="TreeGrafter"/>
</dbReference>
<dbReference type="Proteomes" id="UP000284605">
    <property type="component" value="Unassembled WGS sequence"/>
</dbReference>
<evidence type="ECO:0000313" key="8">
    <source>
        <dbReference type="EMBL" id="RJF87587.1"/>
    </source>
</evidence>
<dbReference type="InterPro" id="IPR036688">
    <property type="entry name" value="MoeA_C_domain_IV_sf"/>
</dbReference>
<evidence type="ECO:0000259" key="7">
    <source>
        <dbReference type="SMART" id="SM00852"/>
    </source>
</evidence>
<keyword evidence="4 6" id="KW-0501">Molybdenum cofactor biosynthesis</keyword>
<accession>A0A418WC11</accession>
<evidence type="ECO:0000256" key="1">
    <source>
        <dbReference type="ARBA" id="ARBA00002901"/>
    </source>
</evidence>
<evidence type="ECO:0000313" key="9">
    <source>
        <dbReference type="Proteomes" id="UP000284605"/>
    </source>
</evidence>
<dbReference type="CDD" id="cd00887">
    <property type="entry name" value="MoeA"/>
    <property type="match status" value="1"/>
</dbReference>
<keyword evidence="6 8" id="KW-0808">Transferase</keyword>
<reference evidence="8 9" key="1">
    <citation type="submission" date="2018-09" db="EMBL/GenBank/DDBJ databases">
        <authorList>
            <person name="Zhu H."/>
        </authorList>
    </citation>
    <scope>NUCLEOTIDE SEQUENCE [LARGE SCALE GENOMIC DNA]</scope>
    <source>
        <strain evidence="8 9">K1W22B-8</strain>
    </source>
</reference>
<dbReference type="InterPro" id="IPR008284">
    <property type="entry name" value="MoCF_biosynth_CS"/>
</dbReference>
<dbReference type="InterPro" id="IPR038987">
    <property type="entry name" value="MoeA-like"/>
</dbReference>
<dbReference type="Gene3D" id="3.90.105.10">
    <property type="entry name" value="Molybdopterin biosynthesis moea protein, domain 2"/>
    <property type="match status" value="1"/>
</dbReference>
<evidence type="ECO:0000256" key="6">
    <source>
        <dbReference type="RuleBase" id="RU365090"/>
    </source>
</evidence>
<dbReference type="AlphaFoldDB" id="A0A418WC11"/>
<dbReference type="EMBL" id="QYUK01000011">
    <property type="protein sequence ID" value="RJF87587.1"/>
    <property type="molecule type" value="Genomic_DNA"/>
</dbReference>
<keyword evidence="6" id="KW-0460">Magnesium</keyword>